<accession>B6JD40</accession>
<dbReference type="FunFam" id="3.20.20.140:FF:000019">
    <property type="entry name" value="Cytosine deaminase"/>
    <property type="match status" value="1"/>
</dbReference>
<dbReference type="KEGG" id="oca:OCAR_4627"/>
<evidence type="ECO:0000256" key="1">
    <source>
        <dbReference type="ARBA" id="ARBA00022723"/>
    </source>
</evidence>
<evidence type="ECO:0000256" key="2">
    <source>
        <dbReference type="ARBA" id="ARBA00022801"/>
    </source>
</evidence>
<dbReference type="STRING" id="504832.OCA5_c33190"/>
<dbReference type="SUPFAM" id="SSF51338">
    <property type="entry name" value="Composite domain of metallo-dependent hydrolases"/>
    <property type="match status" value="1"/>
</dbReference>
<dbReference type="eggNOG" id="COG0402">
    <property type="taxonomic scope" value="Bacteria"/>
</dbReference>
<dbReference type="OrthoDB" id="9815027at2"/>
<dbReference type="AlphaFoldDB" id="B6JD40"/>
<dbReference type="GO" id="GO:0019239">
    <property type="term" value="F:deaminase activity"/>
    <property type="evidence" value="ECO:0007669"/>
    <property type="project" value="UniProtKB-ARBA"/>
</dbReference>
<dbReference type="GO" id="GO:0016814">
    <property type="term" value="F:hydrolase activity, acting on carbon-nitrogen (but not peptide) bonds, in cyclic amidines"/>
    <property type="evidence" value="ECO:0007669"/>
    <property type="project" value="TreeGrafter"/>
</dbReference>
<dbReference type="Gene3D" id="3.20.20.140">
    <property type="entry name" value="Metal-dependent hydrolases"/>
    <property type="match status" value="1"/>
</dbReference>
<dbReference type="PANTHER" id="PTHR32027:SF9">
    <property type="entry name" value="BLL3847 PROTEIN"/>
    <property type="match status" value="1"/>
</dbReference>
<gene>
    <name evidence="4" type="primary">codA</name>
    <name evidence="4" type="ordered locus">OCA5_c33190</name>
</gene>
<keyword evidence="5" id="KW-1185">Reference proteome</keyword>
<dbReference type="Gene3D" id="2.30.40.10">
    <property type="entry name" value="Urease, subunit C, domain 1"/>
    <property type="match status" value="1"/>
</dbReference>
<dbReference type="InterPro" id="IPR052349">
    <property type="entry name" value="Metallo-hydrolase_Enzymes"/>
</dbReference>
<proteinExistence type="predicted"/>
<feature type="domain" description="Amidohydrolase 3" evidence="3">
    <location>
        <begin position="81"/>
        <end position="391"/>
    </location>
</feature>
<dbReference type="Pfam" id="PF07969">
    <property type="entry name" value="Amidohydro_3"/>
    <property type="match status" value="1"/>
</dbReference>
<dbReference type="InterPro" id="IPR032466">
    <property type="entry name" value="Metal_Hydrolase"/>
</dbReference>
<dbReference type="Proteomes" id="UP000007730">
    <property type="component" value="Chromosome"/>
</dbReference>
<organism evidence="4 5">
    <name type="scientific">Afipia carboxidovorans (strain ATCC 49405 / DSM 1227 / KCTC 32145 / OM5)</name>
    <name type="common">Oligotropha carboxidovorans</name>
    <dbReference type="NCBI Taxonomy" id="504832"/>
    <lineage>
        <taxon>Bacteria</taxon>
        <taxon>Pseudomonadati</taxon>
        <taxon>Pseudomonadota</taxon>
        <taxon>Alphaproteobacteria</taxon>
        <taxon>Hyphomicrobiales</taxon>
        <taxon>Nitrobacteraceae</taxon>
        <taxon>Afipia</taxon>
    </lineage>
</organism>
<protein>
    <submittedName>
        <fullName evidence="4">Putative cytosine deaminase CodA</fullName>
    </submittedName>
</protein>
<evidence type="ECO:0000259" key="3">
    <source>
        <dbReference type="Pfam" id="PF07969"/>
    </source>
</evidence>
<dbReference type="GO" id="GO:0046872">
    <property type="term" value="F:metal ion binding"/>
    <property type="evidence" value="ECO:0007669"/>
    <property type="project" value="UniProtKB-KW"/>
</dbReference>
<dbReference type="PANTHER" id="PTHR32027">
    <property type="entry name" value="CYTOSINE DEAMINASE"/>
    <property type="match status" value="1"/>
</dbReference>
<dbReference type="KEGG" id="ocg:OCA5_c33190"/>
<dbReference type="EMBL" id="CP002826">
    <property type="protein sequence ID" value="AEI07994.1"/>
    <property type="molecule type" value="Genomic_DNA"/>
</dbReference>
<name>B6JD40_AFIC5</name>
<dbReference type="HOGENOM" id="CLU_031758_0_1_5"/>
<dbReference type="InterPro" id="IPR013108">
    <property type="entry name" value="Amidohydro_3"/>
</dbReference>
<keyword evidence="2" id="KW-0378">Hydrolase</keyword>
<keyword evidence="1" id="KW-0479">Metal-binding</keyword>
<dbReference type="InterPro" id="IPR011059">
    <property type="entry name" value="Metal-dep_hydrolase_composite"/>
</dbReference>
<evidence type="ECO:0000313" key="4">
    <source>
        <dbReference type="EMBL" id="AEI07994.1"/>
    </source>
</evidence>
<dbReference type="RefSeq" id="WP_012561801.1">
    <property type="nucleotide sequence ID" value="NC_011386.1"/>
</dbReference>
<sequence>MDMIIRRVRIDDEKPLVDIGIRDGRIAAIEEGIEAKGAEEIDAEGRVALPGFIEPHLHLDKAFLHRRMPARLGTLDEAIRVTGILKAKQERKDVLERSRRVLDMAISSGTTLIRAHPDVDPIQNLIGVETAIELREEYRDLIDLQIVAFPQEGILKTPGVVELMEKAIELGADVVGGCPYNEISWDDTKKHIDTVFAMAMKHDLSVDMHADFSDDATDQRFMSAEYIARKTIETGYQGRVALGHVTSPAALEPEKLKPLIALLQEADIAIITLPATDLYLGGRKDVVNQRRGVTPVRALRAGGVNVAYSSNNVRNAFTPFGKADPLVIGNMLAHLIQFGTPDHQAEILKMSTTDAARAVGINKDYGLAVGKPADLMILDTQVVADALLDIPARSWVFKRGRIAAVTKHETRICRTCGHAHEGAHHHAHEKAHSRFREIPSSRWLPALR</sequence>
<dbReference type="CDD" id="cd01293">
    <property type="entry name" value="Bact_CD"/>
    <property type="match status" value="1"/>
</dbReference>
<dbReference type="PATRIC" id="fig|504832.7.peg.3489"/>
<evidence type="ECO:0000313" key="5">
    <source>
        <dbReference type="Proteomes" id="UP000007730"/>
    </source>
</evidence>
<reference evidence="4 5" key="1">
    <citation type="journal article" date="2011" name="J. Bacteriol.">
        <title>Complete genome sequences of the chemolithoautotrophic Oligotropha carboxidovorans strains OM4 and OM5.</title>
        <authorList>
            <person name="Volland S."/>
            <person name="Rachinger M."/>
            <person name="Strittmatter A."/>
            <person name="Daniel R."/>
            <person name="Gottschalk G."/>
            <person name="Meyer O."/>
        </authorList>
    </citation>
    <scope>NUCLEOTIDE SEQUENCE [LARGE SCALE GENOMIC DNA]</scope>
    <source>
        <strain evidence="5">ATCC 49405 / DSM 1227 / KCTC 32145 / OM5</strain>
    </source>
</reference>
<dbReference type="SUPFAM" id="SSF51556">
    <property type="entry name" value="Metallo-dependent hydrolases"/>
    <property type="match status" value="1"/>
</dbReference>